<name>A0A420Y4E0_9PEZI</name>
<proteinExistence type="predicted"/>
<sequence length="179" mass="18682">MVFLPSLFPTTLLLLLLPLCTAQTSTSTTATTTTQPTPLTSPSLTSSNTKYVYQGCYNETTGIDGTGGTRALANGINEVKIGQMTVPMCLDFCSQKGGTVYQYAGLEYSRECWCAPYLSGASEKMDEAECDLPCAGDEGVVCGGNAKLSVYMVGAAGSVRSGVGFLALALAGTVLVNWL</sequence>
<dbReference type="Pfam" id="PF01822">
    <property type="entry name" value="WSC"/>
    <property type="match status" value="1"/>
</dbReference>
<keyword evidence="5" id="KW-1185">Reference proteome</keyword>
<evidence type="ECO:0000313" key="5">
    <source>
        <dbReference type="Proteomes" id="UP000275385"/>
    </source>
</evidence>
<dbReference type="AlphaFoldDB" id="A0A420Y4E0"/>
<evidence type="ECO:0000313" key="4">
    <source>
        <dbReference type="EMBL" id="RKU42738.1"/>
    </source>
</evidence>
<feature type="domain" description="WSC" evidence="3">
    <location>
        <begin position="50"/>
        <end position="154"/>
    </location>
</feature>
<keyword evidence="1" id="KW-0677">Repeat</keyword>
<evidence type="ECO:0000256" key="2">
    <source>
        <dbReference type="SAM" id="SignalP"/>
    </source>
</evidence>
<evidence type="ECO:0000256" key="1">
    <source>
        <dbReference type="ARBA" id="ARBA00022737"/>
    </source>
</evidence>
<evidence type="ECO:0000259" key="3">
    <source>
        <dbReference type="PROSITE" id="PS51212"/>
    </source>
</evidence>
<protein>
    <recommendedName>
        <fullName evidence="3">WSC domain-containing protein</fullName>
    </recommendedName>
</protein>
<dbReference type="PANTHER" id="PTHR45964:SF5">
    <property type="entry name" value="WSCD FAMILY MEMBER CG9164"/>
    <property type="match status" value="1"/>
</dbReference>
<dbReference type="SMART" id="SM00321">
    <property type="entry name" value="WSC"/>
    <property type="match status" value="1"/>
</dbReference>
<comment type="caution">
    <text evidence="4">The sequence shown here is derived from an EMBL/GenBank/DDBJ whole genome shotgun (WGS) entry which is preliminary data.</text>
</comment>
<dbReference type="OrthoDB" id="5985073at2759"/>
<dbReference type="EMBL" id="QVQW01000052">
    <property type="protein sequence ID" value="RKU42738.1"/>
    <property type="molecule type" value="Genomic_DNA"/>
</dbReference>
<keyword evidence="2" id="KW-0732">Signal</keyword>
<feature type="chain" id="PRO_5018989437" description="WSC domain-containing protein" evidence="2">
    <location>
        <begin position="23"/>
        <end position="179"/>
    </location>
</feature>
<feature type="signal peptide" evidence="2">
    <location>
        <begin position="1"/>
        <end position="22"/>
    </location>
</feature>
<dbReference type="InterPro" id="IPR002889">
    <property type="entry name" value="WSC_carb-bd"/>
</dbReference>
<dbReference type="Proteomes" id="UP000275385">
    <property type="component" value="Unassembled WGS sequence"/>
</dbReference>
<dbReference type="PANTHER" id="PTHR45964">
    <property type="entry name" value="WSCD FAMILY MEMBER CG9164"/>
    <property type="match status" value="1"/>
</dbReference>
<organism evidence="4 5">
    <name type="scientific">Coniochaeta pulveracea</name>
    <dbReference type="NCBI Taxonomy" id="177199"/>
    <lineage>
        <taxon>Eukaryota</taxon>
        <taxon>Fungi</taxon>
        <taxon>Dikarya</taxon>
        <taxon>Ascomycota</taxon>
        <taxon>Pezizomycotina</taxon>
        <taxon>Sordariomycetes</taxon>
        <taxon>Sordariomycetidae</taxon>
        <taxon>Coniochaetales</taxon>
        <taxon>Coniochaetaceae</taxon>
        <taxon>Coniochaeta</taxon>
    </lineage>
</organism>
<gene>
    <name evidence="4" type="ORF">DL546_004884</name>
</gene>
<dbReference type="STRING" id="177199.A0A420Y4E0"/>
<dbReference type="PROSITE" id="PS51212">
    <property type="entry name" value="WSC"/>
    <property type="match status" value="1"/>
</dbReference>
<reference evidence="4 5" key="1">
    <citation type="submission" date="2018-08" db="EMBL/GenBank/DDBJ databases">
        <title>Draft genome of the lignicolous fungus Coniochaeta pulveracea.</title>
        <authorList>
            <person name="Borstlap C.J."/>
            <person name="De Witt R.N."/>
            <person name="Botha A."/>
            <person name="Volschenk H."/>
        </authorList>
    </citation>
    <scope>NUCLEOTIDE SEQUENCE [LARGE SCALE GENOMIC DNA]</scope>
    <source>
        <strain evidence="4 5">CAB683</strain>
    </source>
</reference>
<accession>A0A420Y4E0</accession>
<dbReference type="InterPro" id="IPR051589">
    <property type="entry name" value="Sialate-O-sulfotransferase"/>
</dbReference>